<dbReference type="EMBL" id="CAESAN010000144">
    <property type="protein sequence ID" value="CAB4346677.1"/>
    <property type="molecule type" value="Genomic_DNA"/>
</dbReference>
<dbReference type="AlphaFoldDB" id="A0A6J6A0X4"/>
<accession>A0A6J6A0X4</accession>
<sequence length="184" mass="20843">MILTANDLRPGVRFKYNGHPVEILRDLEKRKDRFGLELDSWWSRRIDTGDEGYVSLGPGGVLRVEPLKTPRAQLEREIAKSLATPIQRQRAPGRKAHSHKKTTLLKDIEPGLRNVAQRSLTAENRFLAYAMEHGRLSRGQAETALAAFRKARVIKFDAVNGTFHVKHGQFLEPDVLRRSAGVEE</sequence>
<name>A0A6J6A0X4_9ZZZZ</name>
<organism evidence="1">
    <name type="scientific">freshwater metagenome</name>
    <dbReference type="NCBI Taxonomy" id="449393"/>
    <lineage>
        <taxon>unclassified sequences</taxon>
        <taxon>metagenomes</taxon>
        <taxon>ecological metagenomes</taxon>
    </lineage>
</organism>
<reference evidence="1" key="1">
    <citation type="submission" date="2020-05" db="EMBL/GenBank/DDBJ databases">
        <authorList>
            <person name="Chiriac C."/>
            <person name="Salcher M."/>
            <person name="Ghai R."/>
            <person name="Kavagutti S V."/>
        </authorList>
    </citation>
    <scope>NUCLEOTIDE SEQUENCE</scope>
</reference>
<proteinExistence type="predicted"/>
<gene>
    <name evidence="1" type="ORF">UFOPK3547_01437</name>
</gene>
<protein>
    <submittedName>
        <fullName evidence="1">Unannotated protein</fullName>
    </submittedName>
</protein>
<evidence type="ECO:0000313" key="1">
    <source>
        <dbReference type="EMBL" id="CAB4346677.1"/>
    </source>
</evidence>